<dbReference type="PANTHER" id="PTHR35866">
    <property type="entry name" value="PUTATIVE-RELATED"/>
    <property type="match status" value="1"/>
</dbReference>
<protein>
    <submittedName>
        <fullName evidence="1">YkgJ family cysteine cluster protein</fullName>
    </submittedName>
</protein>
<evidence type="ECO:0000313" key="2">
    <source>
        <dbReference type="Proteomes" id="UP001320159"/>
    </source>
</evidence>
<proteinExistence type="predicted"/>
<reference evidence="1 2" key="1">
    <citation type="submission" date="2017-11" db="EMBL/GenBank/DDBJ databases">
        <title>Isolation and Characterization of Family Methanocellaceae Species from Potential Methane Hydrate Area Offshore Southwestern Taiwan.</title>
        <authorList>
            <person name="Zhang W.-L."/>
            <person name="Chen W.-C."/>
            <person name="Lai M.-C."/>
            <person name="Chen S.-C."/>
        </authorList>
    </citation>
    <scope>NUCLEOTIDE SEQUENCE [LARGE SCALE GENOMIC DNA]</scope>
    <source>
        <strain evidence="1 2">CWC-04</strain>
    </source>
</reference>
<dbReference type="AlphaFoldDB" id="A0AAP2W4C1"/>
<dbReference type="EMBL" id="PGCK01000002">
    <property type="protein sequence ID" value="MCD1294075.1"/>
    <property type="molecule type" value="Genomic_DNA"/>
</dbReference>
<sequence length="336" mass="37427">MRVHDTFECEMCGQCCANQDLVQLTTFELYRLAEHLGMSPVEFFNEYCELGATNLNPEVHMYIRTIDHACPFLKDGLCSVHGARPFACRAYPMRAYRTKVSDMKAFVHEKYPMLESTCGLNKLDNDDVLLGDLELLIDQTISYWVDDAYYNLISTEGAVDMSIPYSAAQHYMDDTAVRGIAKKYLEDPGDVFAQLNTEILYSRIAMSLQALVWGSGISILDPPSHMSVGEGGCMGKYLVLKTNVDAYTALRSLVESGNMDVARTFAISLKILPDIYLINALHGSSAGKAVIGFQFEVDKETLEKVTQNGTMPLYVFFLPENSEETQAVGFSLSVNV</sequence>
<evidence type="ECO:0000313" key="1">
    <source>
        <dbReference type="EMBL" id="MCD1294075.1"/>
    </source>
</evidence>
<name>A0AAP2W4C1_9EURY</name>
<dbReference type="PANTHER" id="PTHR35866:SF2">
    <property type="entry name" value="YKGJ FAMILY CYSTEINE CLUSTER PROTEIN"/>
    <property type="match status" value="1"/>
</dbReference>
<accession>A0AAP2W4C1</accession>
<keyword evidence="2" id="KW-1185">Reference proteome</keyword>
<dbReference type="RefSeq" id="WP_230740699.1">
    <property type="nucleotide sequence ID" value="NZ_PGCK01000002.1"/>
</dbReference>
<comment type="caution">
    <text evidence="1">The sequence shown here is derived from an EMBL/GenBank/DDBJ whole genome shotgun (WGS) entry which is preliminary data.</text>
</comment>
<dbReference type="Pfam" id="PF03692">
    <property type="entry name" value="CxxCxxCC"/>
    <property type="match status" value="1"/>
</dbReference>
<dbReference type="Proteomes" id="UP001320159">
    <property type="component" value="Unassembled WGS sequence"/>
</dbReference>
<organism evidence="1 2">
    <name type="scientific">Methanooceanicella nereidis</name>
    <dbReference type="NCBI Taxonomy" id="2052831"/>
    <lineage>
        <taxon>Archaea</taxon>
        <taxon>Methanobacteriati</taxon>
        <taxon>Methanobacteriota</taxon>
        <taxon>Stenosarchaea group</taxon>
        <taxon>Methanomicrobia</taxon>
        <taxon>Methanocellales</taxon>
        <taxon>Methanocellaceae</taxon>
        <taxon>Methanooceanicella</taxon>
    </lineage>
</organism>
<dbReference type="InterPro" id="IPR005358">
    <property type="entry name" value="Puta_zinc/iron-chelating_dom"/>
</dbReference>
<gene>
    <name evidence="1" type="ORF">CUJ83_03580</name>
</gene>